<proteinExistence type="predicted"/>
<dbReference type="InterPro" id="IPR025323">
    <property type="entry name" value="DUF4229"/>
</dbReference>
<comment type="caution">
    <text evidence="3">The sequence shown here is derived from an EMBL/GenBank/DDBJ whole genome shotgun (WGS) entry which is preliminary data.</text>
</comment>
<accession>A0A021VS13</accession>
<keyword evidence="2" id="KW-0812">Transmembrane</keyword>
<dbReference type="EMBL" id="AXCW01000160">
    <property type="protein sequence ID" value="EYR62840.1"/>
    <property type="molecule type" value="Genomic_DNA"/>
</dbReference>
<keyword evidence="4" id="KW-1185">Reference proteome</keyword>
<evidence type="ECO:0008006" key="5">
    <source>
        <dbReference type="Google" id="ProtNLM"/>
    </source>
</evidence>
<name>A0A021VS13_9CELL</name>
<gene>
    <name evidence="3" type="ORF">N866_04805</name>
</gene>
<keyword evidence="2" id="KW-1133">Transmembrane helix</keyword>
<evidence type="ECO:0000256" key="2">
    <source>
        <dbReference type="SAM" id="Phobius"/>
    </source>
</evidence>
<evidence type="ECO:0000313" key="3">
    <source>
        <dbReference type="EMBL" id="EYR62840.1"/>
    </source>
</evidence>
<dbReference type="OrthoDB" id="5149816at2"/>
<evidence type="ECO:0000313" key="4">
    <source>
        <dbReference type="Proteomes" id="UP000019753"/>
    </source>
</evidence>
<sequence length="115" mass="12519">MPVVTYSLLRLALFGAALGLLLLVGARGWLVPLVAAVIAFGLSYVIFARQRDAAGAWMAERAAHRQRRSRLAQAVEQDEAEEDAVAERLRRQQRPTTTTDTSTDAPTDADGTRAL</sequence>
<dbReference type="AlphaFoldDB" id="A0A021VS13"/>
<evidence type="ECO:0000256" key="1">
    <source>
        <dbReference type="SAM" id="MobiDB-lite"/>
    </source>
</evidence>
<organism evidence="3 4">
    <name type="scientific">Actinotalea ferrariae CF5-4</name>
    <dbReference type="NCBI Taxonomy" id="948458"/>
    <lineage>
        <taxon>Bacteria</taxon>
        <taxon>Bacillati</taxon>
        <taxon>Actinomycetota</taxon>
        <taxon>Actinomycetes</taxon>
        <taxon>Micrococcales</taxon>
        <taxon>Cellulomonadaceae</taxon>
        <taxon>Actinotalea</taxon>
    </lineage>
</organism>
<keyword evidence="2" id="KW-0472">Membrane</keyword>
<dbReference type="RefSeq" id="WP_081802633.1">
    <property type="nucleotide sequence ID" value="NZ_AXCW01000160.1"/>
</dbReference>
<dbReference type="Proteomes" id="UP000019753">
    <property type="component" value="Unassembled WGS sequence"/>
</dbReference>
<feature type="region of interest" description="Disordered" evidence="1">
    <location>
        <begin position="68"/>
        <end position="115"/>
    </location>
</feature>
<feature type="compositionally biased region" description="Low complexity" evidence="1">
    <location>
        <begin position="95"/>
        <end position="109"/>
    </location>
</feature>
<reference evidence="3 4" key="1">
    <citation type="submission" date="2014-01" db="EMBL/GenBank/DDBJ databases">
        <title>Actinotalea ferrariae CF5-4.</title>
        <authorList>
            <person name="Chen F."/>
            <person name="Li Y."/>
            <person name="Wang G."/>
        </authorList>
    </citation>
    <scope>NUCLEOTIDE SEQUENCE [LARGE SCALE GENOMIC DNA]</scope>
    <source>
        <strain evidence="3 4">CF5-4</strain>
    </source>
</reference>
<feature type="transmembrane region" description="Helical" evidence="2">
    <location>
        <begin position="29"/>
        <end position="48"/>
    </location>
</feature>
<dbReference type="Pfam" id="PF14012">
    <property type="entry name" value="DUF4229"/>
    <property type="match status" value="1"/>
</dbReference>
<protein>
    <recommendedName>
        <fullName evidence="5">DUF4229 domain-containing protein</fullName>
    </recommendedName>
</protein>